<dbReference type="SUPFAM" id="SSF161008">
    <property type="entry name" value="Viral glycoprotein ectodomain-like"/>
    <property type="match status" value="2"/>
</dbReference>
<evidence type="ECO:0000256" key="7">
    <source>
        <dbReference type="ARBA" id="ARBA00023136"/>
    </source>
</evidence>
<evidence type="ECO:0000313" key="13">
    <source>
        <dbReference type="Proteomes" id="UP000830425"/>
    </source>
</evidence>
<keyword evidence="5" id="KW-0261">Viral envelope protein</keyword>
<keyword evidence="7 9" id="KW-0472">Membrane</keyword>
<accession>A0AAE9BMG2</accession>
<comment type="subcellular location">
    <subcellularLocation>
        <location evidence="1">Virion membrane</location>
        <topology evidence="1">Single-pass type I membrane protein</topology>
    </subcellularLocation>
</comment>
<evidence type="ECO:0000256" key="9">
    <source>
        <dbReference type="SAM" id="Phobius"/>
    </source>
</evidence>
<keyword evidence="4" id="KW-0946">Virion</keyword>
<dbReference type="KEGG" id="vg:80539694"/>
<dbReference type="GeneID" id="80539694"/>
<dbReference type="GO" id="GO:0055036">
    <property type="term" value="C:virion membrane"/>
    <property type="evidence" value="ECO:0007669"/>
    <property type="project" value="UniProtKB-SubCell"/>
</dbReference>
<feature type="domain" description="Spike glycoprotein fusion" evidence="10">
    <location>
        <begin position="72"/>
        <end position="165"/>
    </location>
</feature>
<dbReference type="EMBL" id="MW491757">
    <property type="protein sequence ID" value="UAU42884.1"/>
    <property type="molecule type" value="Viral_cRNA"/>
</dbReference>
<evidence type="ECO:0000256" key="2">
    <source>
        <dbReference type="ARBA" id="ARBA00022692"/>
    </source>
</evidence>
<feature type="domain" description="Spike glycoprotein G central" evidence="11">
    <location>
        <begin position="333"/>
        <end position="450"/>
    </location>
</feature>
<sequence length="552" mass="63261">MILIKIFSIVVITLFTFGSGKESIYFPVEIKEEGFQEIPLKKLKCPYDIDDADLINPVRFNGKILVRNQIDVQGRVCYKHQITAKCSENFWGKQDYTHDVKHLNIGKEEVDSTHQNDAFLAPDVKCQWMSDTDSTVIKIFCDPLVIKYDESLQVGYTPAFGGFKCDAEKCRIDAHHVFLLDKNRTLTKGYKAAVLEFSTSDKKTVDQNSLVKSNYFPKTSLIGACVSGDEISGQMSYKIITRNGLLIELDHNAVKHGKAFNKGSIHGTHSSNDIKNLIGKKFEKGGVWGQTMFSDDGRASYTLSDDSLDTFHKMFHRILVELRLCQKNDFERVRVPTLDYERVMTEMFVESKLDQIECKRNLYKIMTTKKITNSDLSMLAQNHHGPGVVYKISQGKLLAAHGAYKKIIWSPKGDRLGLDFENNQTVNCPSWEKDPENPDVEWCVNGIFRRNNLVYHPVFGGDNIDDLRLIFDEKILRNVEHLSLINVQKNTWEEHYNLTSSTKFKGFDINFDFLKNFESNIIHWVVVGFSVIIGLLLISKCVSRRRRDHFIP</sequence>
<dbReference type="Pfam" id="PF00974">
    <property type="entry name" value="Rhabdo_glycop_FD"/>
    <property type="match status" value="1"/>
</dbReference>
<keyword evidence="3" id="KW-0732">Signal</keyword>
<evidence type="ECO:0000259" key="11">
    <source>
        <dbReference type="Pfam" id="PF24833"/>
    </source>
</evidence>
<keyword evidence="13" id="KW-1185">Reference proteome</keyword>
<evidence type="ECO:0000256" key="1">
    <source>
        <dbReference type="ARBA" id="ARBA00004563"/>
    </source>
</evidence>
<gene>
    <name evidence="12" type="primary">G</name>
</gene>
<evidence type="ECO:0000256" key="8">
    <source>
        <dbReference type="ARBA" id="ARBA00023180"/>
    </source>
</evidence>
<evidence type="ECO:0000313" key="12">
    <source>
        <dbReference type="EMBL" id="UAU42884.1"/>
    </source>
</evidence>
<reference evidence="12" key="1">
    <citation type="journal article" date="2021" name="Viruses">
        <title>Genome Characterization of Bird-Related Rhabdoviruses Circulating in Africa.</title>
        <authorList>
            <person name="Luo D.-S."/>
            <person name="Zhou Z.-J."/>
            <person name="Ge X.-Y."/>
            <person name="Bourhy H."/>
            <person name="Shi Z.-L."/>
            <person name="Grandadam M."/>
            <person name="Dacheux L."/>
        </authorList>
    </citation>
    <scope>NUCLEOTIDE SEQUENCE</scope>
    <source>
        <strain evidence="12">9717RCA</strain>
    </source>
</reference>
<keyword evidence="8" id="KW-0325">Glycoprotein</keyword>
<evidence type="ECO:0000256" key="4">
    <source>
        <dbReference type="ARBA" id="ARBA00022844"/>
    </source>
</evidence>
<dbReference type="GO" id="GO:0019031">
    <property type="term" value="C:viral envelope"/>
    <property type="evidence" value="ECO:0007669"/>
    <property type="project" value="UniProtKB-KW"/>
</dbReference>
<organism evidence="12 13">
    <name type="scientific">Kolongo virus</name>
    <dbReference type="NCBI Taxonomy" id="380436"/>
    <lineage>
        <taxon>Viruses</taxon>
        <taxon>Riboviria</taxon>
        <taxon>Orthornavirae</taxon>
        <taxon>Negarnaviricota</taxon>
        <taxon>Haploviricotina</taxon>
        <taxon>Monjiviricetes</taxon>
        <taxon>Mononegavirales</taxon>
        <taxon>Rhabdoviridae</taxon>
        <taxon>Alpharhabdovirinae</taxon>
        <taxon>Sunrhavirus</taxon>
        <taxon>Sunrhavirus kolongo</taxon>
    </lineage>
</organism>
<reference evidence="12" key="2">
    <citation type="submission" date="2021-01" db="EMBL/GenBank/DDBJ databases">
        <authorList>
            <person name="Luo D."/>
            <person name="Zhou Z."/>
            <person name="Ge X."/>
            <person name="Shi Z."/>
            <person name="Bourhy H."/>
            <person name="Marc G."/>
            <person name="Dacheux L."/>
        </authorList>
    </citation>
    <scope>NUCLEOTIDE SEQUENCE</scope>
    <source>
        <strain evidence="12">9717RCA</strain>
    </source>
</reference>
<dbReference type="RefSeq" id="YP_010801018.1">
    <property type="nucleotide sequence ID" value="NC_076935.1"/>
</dbReference>
<dbReference type="InterPro" id="IPR055447">
    <property type="entry name" value="Rhabdo_glycop_CD"/>
</dbReference>
<name>A0AAE9BMG2_9RHAB</name>
<dbReference type="Proteomes" id="UP000830425">
    <property type="component" value="Segment"/>
</dbReference>
<evidence type="ECO:0000256" key="5">
    <source>
        <dbReference type="ARBA" id="ARBA00022879"/>
    </source>
</evidence>
<evidence type="ECO:0000259" key="10">
    <source>
        <dbReference type="Pfam" id="PF00974"/>
    </source>
</evidence>
<protein>
    <submittedName>
        <fullName evidence="12">Glycoprotein</fullName>
    </submittedName>
</protein>
<dbReference type="InterPro" id="IPR001903">
    <property type="entry name" value="Rhabdo_glycop_FD"/>
</dbReference>
<feature type="transmembrane region" description="Helical" evidence="9">
    <location>
        <begin position="521"/>
        <end position="538"/>
    </location>
</feature>
<evidence type="ECO:0000256" key="6">
    <source>
        <dbReference type="ARBA" id="ARBA00022989"/>
    </source>
</evidence>
<keyword evidence="6 9" id="KW-1133">Transmembrane helix</keyword>
<dbReference type="Pfam" id="PF24833">
    <property type="entry name" value="Rhabdo_glycop_CD"/>
    <property type="match status" value="1"/>
</dbReference>
<keyword evidence="2 9" id="KW-0812">Transmembrane</keyword>
<proteinExistence type="predicted"/>
<evidence type="ECO:0000256" key="3">
    <source>
        <dbReference type="ARBA" id="ARBA00022729"/>
    </source>
</evidence>